<name>A0ABW1ZFB9_9DEIO</name>
<comment type="caution">
    <text evidence="1">The sequence shown here is derived from an EMBL/GenBank/DDBJ whole genome shotgun (WGS) entry which is preliminary data.</text>
</comment>
<sequence length="337" mass="36216">MSSPSPAGPPRRWLARSPRFWALGAALILGLVAAFAINATPAVGLLYPRARAEVAALPPAPGFASGRRVLLVSPHPDDESLCCAGQLQEAQRAGAQVYVVWLTSGDGFELDAAALGRTARPHGGATERLGARRMAEARAAARVLGVPAAHLTFLGYPDGALLRLYRAPQAQVVRSPHTGATRVPYAGTLHPGAAYTGANLRRDLAEVFDRVRPDVVLLPSSKDAHRDHRATSLLVQDLLQARGQTARARYWVVHGGLEWPLPKGLHPQVPLLLPPRGHSLTWTRADLSRDETARKAQAIAAHRSQMAVMPRFLQAFVRTNELVALDDPHSPQGGHGR</sequence>
<dbReference type="SUPFAM" id="SSF102588">
    <property type="entry name" value="LmbE-like"/>
    <property type="match status" value="1"/>
</dbReference>
<dbReference type="InterPro" id="IPR024078">
    <property type="entry name" value="LmbE-like_dom_sf"/>
</dbReference>
<dbReference type="Gene3D" id="3.40.50.10320">
    <property type="entry name" value="LmbE-like"/>
    <property type="match status" value="1"/>
</dbReference>
<dbReference type="EMBL" id="JBHSWB010000001">
    <property type="protein sequence ID" value="MFC6659516.1"/>
    <property type="molecule type" value="Genomic_DNA"/>
</dbReference>
<dbReference type="PANTHER" id="PTHR12993">
    <property type="entry name" value="N-ACETYLGLUCOSAMINYL-PHOSPHATIDYLINOSITOL DE-N-ACETYLASE-RELATED"/>
    <property type="match status" value="1"/>
</dbReference>
<dbReference type="InterPro" id="IPR003737">
    <property type="entry name" value="GlcNAc_PI_deacetylase-related"/>
</dbReference>
<dbReference type="Proteomes" id="UP001596317">
    <property type="component" value="Unassembled WGS sequence"/>
</dbReference>
<keyword evidence="1" id="KW-0378">Hydrolase</keyword>
<evidence type="ECO:0000313" key="1">
    <source>
        <dbReference type="EMBL" id="MFC6659516.1"/>
    </source>
</evidence>
<proteinExistence type="predicted"/>
<evidence type="ECO:0000313" key="2">
    <source>
        <dbReference type="Proteomes" id="UP001596317"/>
    </source>
</evidence>
<dbReference type="Pfam" id="PF02585">
    <property type="entry name" value="PIG-L"/>
    <property type="match status" value="1"/>
</dbReference>
<dbReference type="EC" id="3.5.1.-" evidence="1"/>
<dbReference type="RefSeq" id="WP_224604144.1">
    <property type="nucleotide sequence ID" value="NZ_JAIQXV010000001.1"/>
</dbReference>
<gene>
    <name evidence="1" type="ORF">ACFP90_03370</name>
</gene>
<protein>
    <submittedName>
        <fullName evidence="1">PIG-L deacetylase family protein</fullName>
        <ecNumber evidence="1">3.5.1.-</ecNumber>
    </submittedName>
</protein>
<keyword evidence="2" id="KW-1185">Reference proteome</keyword>
<accession>A0ABW1ZFB9</accession>
<dbReference type="GO" id="GO:0016787">
    <property type="term" value="F:hydrolase activity"/>
    <property type="evidence" value="ECO:0007669"/>
    <property type="project" value="UniProtKB-KW"/>
</dbReference>
<reference evidence="2" key="1">
    <citation type="journal article" date="2019" name="Int. J. Syst. Evol. Microbiol.">
        <title>The Global Catalogue of Microorganisms (GCM) 10K type strain sequencing project: providing services to taxonomists for standard genome sequencing and annotation.</title>
        <authorList>
            <consortium name="The Broad Institute Genomics Platform"/>
            <consortium name="The Broad Institute Genome Sequencing Center for Infectious Disease"/>
            <person name="Wu L."/>
            <person name="Ma J."/>
        </authorList>
    </citation>
    <scope>NUCLEOTIDE SEQUENCE [LARGE SCALE GENOMIC DNA]</scope>
    <source>
        <strain evidence="2">CCUG 63830</strain>
    </source>
</reference>
<organism evidence="1 2">
    <name type="scientific">Deinococcus multiflagellatus</name>
    <dbReference type="NCBI Taxonomy" id="1656887"/>
    <lineage>
        <taxon>Bacteria</taxon>
        <taxon>Thermotogati</taxon>
        <taxon>Deinococcota</taxon>
        <taxon>Deinococci</taxon>
        <taxon>Deinococcales</taxon>
        <taxon>Deinococcaceae</taxon>
        <taxon>Deinococcus</taxon>
    </lineage>
</organism>
<dbReference type="PANTHER" id="PTHR12993:SF29">
    <property type="entry name" value="BLR3841 PROTEIN"/>
    <property type="match status" value="1"/>
</dbReference>